<keyword evidence="2" id="KW-0489">Methyltransferase</keyword>
<dbReference type="PANTHER" id="PTHR43861">
    <property type="entry name" value="TRANS-ACONITATE 2-METHYLTRANSFERASE-RELATED"/>
    <property type="match status" value="1"/>
</dbReference>
<dbReference type="GO" id="GO:0008168">
    <property type="term" value="F:methyltransferase activity"/>
    <property type="evidence" value="ECO:0007669"/>
    <property type="project" value="UniProtKB-KW"/>
</dbReference>
<accession>A0ABZ2J029</accession>
<dbReference type="GO" id="GO:0032259">
    <property type="term" value="P:methylation"/>
    <property type="evidence" value="ECO:0007669"/>
    <property type="project" value="UniProtKB-KW"/>
</dbReference>
<evidence type="ECO:0000313" key="3">
    <source>
        <dbReference type="Proteomes" id="UP001385389"/>
    </source>
</evidence>
<dbReference type="CDD" id="cd02440">
    <property type="entry name" value="AdoMet_MTases"/>
    <property type="match status" value="1"/>
</dbReference>
<dbReference type="SUPFAM" id="SSF53335">
    <property type="entry name" value="S-adenosyl-L-methionine-dependent methyltransferases"/>
    <property type="match status" value="1"/>
</dbReference>
<keyword evidence="3" id="KW-1185">Reference proteome</keyword>
<dbReference type="Pfam" id="PF08241">
    <property type="entry name" value="Methyltransf_11"/>
    <property type="match status" value="1"/>
</dbReference>
<dbReference type="RefSeq" id="WP_338669880.1">
    <property type="nucleotide sequence ID" value="NZ_CP146609.1"/>
</dbReference>
<keyword evidence="2" id="KW-0808">Transferase</keyword>
<dbReference type="InterPro" id="IPR013216">
    <property type="entry name" value="Methyltransf_11"/>
</dbReference>
<dbReference type="Proteomes" id="UP001385389">
    <property type="component" value="Chromosome"/>
</dbReference>
<dbReference type="EC" id="2.1.-.-" evidence="2"/>
<reference evidence="2 3" key="1">
    <citation type="submission" date="2024-03" db="EMBL/GenBank/DDBJ databases">
        <title>Phenotype and Genome Characterization of a Sulfate-Reducing Bacterium Pseudodesulfovibrio sp. strain 5S69, isolated from Petroleum Reservoir in Tatarstan (Russia).</title>
        <authorList>
            <person name="Bidzhieva S.K."/>
            <person name="Kadnikov V."/>
            <person name="Tourova T.P."/>
            <person name="Samigullina S.R."/>
            <person name="Sokolova D.S."/>
            <person name="Poltaraus A.B."/>
            <person name="Avtukh A.N."/>
            <person name="Tereshina V.M."/>
            <person name="Mardanov A.V."/>
            <person name="Nazina T.N."/>
        </authorList>
    </citation>
    <scope>NUCLEOTIDE SEQUENCE [LARGE SCALE GENOMIC DNA]</scope>
    <source>
        <strain evidence="2 3">5S69</strain>
    </source>
</reference>
<dbReference type="Gene3D" id="3.40.50.150">
    <property type="entry name" value="Vaccinia Virus protein VP39"/>
    <property type="match status" value="1"/>
</dbReference>
<gene>
    <name evidence="2" type="ORF">V8V93_08245</name>
</gene>
<dbReference type="EMBL" id="CP146609">
    <property type="protein sequence ID" value="WWX24188.1"/>
    <property type="molecule type" value="Genomic_DNA"/>
</dbReference>
<organism evidence="2 3">
    <name type="scientific">Pseudodesulfovibrio methanolicus</name>
    <dbReference type="NCBI Taxonomy" id="3126690"/>
    <lineage>
        <taxon>Bacteria</taxon>
        <taxon>Pseudomonadati</taxon>
        <taxon>Thermodesulfobacteriota</taxon>
        <taxon>Desulfovibrionia</taxon>
        <taxon>Desulfovibrionales</taxon>
        <taxon>Desulfovibrionaceae</taxon>
    </lineage>
</organism>
<dbReference type="InterPro" id="IPR029063">
    <property type="entry name" value="SAM-dependent_MTases_sf"/>
</dbReference>
<proteinExistence type="predicted"/>
<evidence type="ECO:0000259" key="1">
    <source>
        <dbReference type="Pfam" id="PF08241"/>
    </source>
</evidence>
<name>A0ABZ2J029_9BACT</name>
<evidence type="ECO:0000313" key="2">
    <source>
        <dbReference type="EMBL" id="WWX24188.1"/>
    </source>
</evidence>
<sequence>MYLQELQRNWNTFGREDPLWAVASSPDKVNNAWDVQEFFETGAGHVNHIAAWMKANGLPEGRTSALDFGCGVGRLTQALCDHFKTCVGVDIAPSMLAKAREFNQFGMHCIYRLNETDDLSLFRDGSFDMVLTAHVLQHIRPHVGVRYIAEFIRVLKPGGLAVFHCPSAKAVFAYPDEGLACALSAGTEAMLLECGSKLTIRVKATNTGTHPIGMDQQTNAPVRLIHHWYNIDTDEMAQNHGRLNLPQTVLQPGDSVEMDYLAASPAVPGNFVLAITAMDYFGKPMINPDEAQCVIPVLVVPASEQPGTDAPLAAERPYSETHAIPVETVEQVVSMAGGRMVEVQSNQSLPGGQVSSTYYATR</sequence>
<protein>
    <submittedName>
        <fullName evidence="2">Class I SAM-dependent methyltransferase</fullName>
        <ecNumber evidence="2">2.1.-.-</ecNumber>
    </submittedName>
</protein>
<feature type="domain" description="Methyltransferase type 11" evidence="1">
    <location>
        <begin position="66"/>
        <end position="163"/>
    </location>
</feature>